<name>A0A0K6IR32_9GAMM</name>
<reference evidence="7" key="1">
    <citation type="submission" date="2015-08" db="EMBL/GenBank/DDBJ databases">
        <authorList>
            <person name="Varghese N."/>
        </authorList>
    </citation>
    <scope>NUCLEOTIDE SEQUENCE [LARGE SCALE GENOMIC DNA]</scope>
    <source>
        <strain evidence="7">JCM 18476</strain>
    </source>
</reference>
<keyword evidence="3 4" id="KW-0732">Signal</keyword>
<evidence type="ECO:0000256" key="3">
    <source>
        <dbReference type="ARBA" id="ARBA00022729"/>
    </source>
</evidence>
<evidence type="ECO:0000313" key="7">
    <source>
        <dbReference type="Proteomes" id="UP000182769"/>
    </source>
</evidence>
<dbReference type="SMART" id="SM00062">
    <property type="entry name" value="PBPb"/>
    <property type="match status" value="1"/>
</dbReference>
<dbReference type="InterPro" id="IPR051455">
    <property type="entry name" value="Bact_solute-bind_prot3"/>
</dbReference>
<evidence type="ECO:0000259" key="5">
    <source>
        <dbReference type="SMART" id="SM00062"/>
    </source>
</evidence>
<evidence type="ECO:0000256" key="1">
    <source>
        <dbReference type="ARBA" id="ARBA00010333"/>
    </source>
</evidence>
<dbReference type="GO" id="GO:0006865">
    <property type="term" value="P:amino acid transport"/>
    <property type="evidence" value="ECO:0007669"/>
    <property type="project" value="TreeGrafter"/>
</dbReference>
<comment type="similarity">
    <text evidence="1">Belongs to the bacterial solute-binding protein 3 family.</text>
</comment>
<organism evidence="6 7">
    <name type="scientific">Marinomonas fungiae</name>
    <dbReference type="NCBI Taxonomy" id="1137284"/>
    <lineage>
        <taxon>Bacteria</taxon>
        <taxon>Pseudomonadati</taxon>
        <taxon>Pseudomonadota</taxon>
        <taxon>Gammaproteobacteria</taxon>
        <taxon>Oceanospirillales</taxon>
        <taxon>Oceanospirillaceae</taxon>
        <taxon>Marinomonas</taxon>
    </lineage>
</organism>
<dbReference type="PANTHER" id="PTHR30085">
    <property type="entry name" value="AMINO ACID ABC TRANSPORTER PERMEASE"/>
    <property type="match status" value="1"/>
</dbReference>
<accession>A0A0K6IR32</accession>
<proteinExistence type="inferred from homology"/>
<gene>
    <name evidence="6" type="ORF">Ga0061065_111113</name>
</gene>
<protein>
    <submittedName>
        <fullName evidence="6">Amino acid ABC transporter substrate-binding protein, PAAT family (TC 3.A.1.3.-)</fullName>
    </submittedName>
</protein>
<feature type="domain" description="Solute-binding protein family 3/N-terminal" evidence="5">
    <location>
        <begin position="36"/>
        <end position="262"/>
    </location>
</feature>
<dbReference type="Gene3D" id="3.40.190.10">
    <property type="entry name" value="Periplasmic binding protein-like II"/>
    <property type="match status" value="2"/>
</dbReference>
<dbReference type="Pfam" id="PF00497">
    <property type="entry name" value="SBP_bac_3"/>
    <property type="match status" value="1"/>
</dbReference>
<keyword evidence="7" id="KW-1185">Reference proteome</keyword>
<dbReference type="STRING" id="1137284.GCA_001418205_03053"/>
<dbReference type="PANTHER" id="PTHR30085:SF6">
    <property type="entry name" value="ABC TRANSPORTER GLUTAMINE-BINDING PROTEIN GLNH"/>
    <property type="match status" value="1"/>
</dbReference>
<feature type="signal peptide" evidence="4">
    <location>
        <begin position="1"/>
        <end position="25"/>
    </location>
</feature>
<evidence type="ECO:0000256" key="2">
    <source>
        <dbReference type="ARBA" id="ARBA00022448"/>
    </source>
</evidence>
<keyword evidence="2" id="KW-0813">Transport</keyword>
<feature type="chain" id="PRO_5005505755" evidence="4">
    <location>
        <begin position="26"/>
        <end position="338"/>
    </location>
</feature>
<evidence type="ECO:0000313" key="6">
    <source>
        <dbReference type="EMBL" id="CUB05549.1"/>
    </source>
</evidence>
<sequence>MKTLPLLRTLSHATLLSTVIVTAHANTLSDIQQRGDLNCGVYPDDPGRSALDSEGKWQGFYVEFCRGVAAAVLNNPDYVNYVEVGPKSRFTSLVDKSTDVVMYSSTWTLGRENTYQVSFPALYLFDGQGFVVRRSSNIHTINDLNDKTVCVTGNTTTQQNLEEFIATQGFNTKVVYANGDQFFRGSVCDAYSADRMNLATNLANRVDNRSDYVVLPDTLSREPIGPTVRNDDAQWQKIVRSVVHATILAEEKGITQANIDQVKQSSLNIETLNLLGVNGDIGQQLGLDPDWAYRTIKAVGNYAEIYNRHFGPDTPIGQERGLNALWRDGGVLFAPPFK</sequence>
<dbReference type="EMBL" id="CYHG01000011">
    <property type="protein sequence ID" value="CUB05549.1"/>
    <property type="molecule type" value="Genomic_DNA"/>
</dbReference>
<dbReference type="CDD" id="cd13692">
    <property type="entry name" value="PBP2_BztA"/>
    <property type="match status" value="1"/>
</dbReference>
<dbReference type="InterPro" id="IPR001638">
    <property type="entry name" value="Solute-binding_3/MltF_N"/>
</dbReference>
<dbReference type="Proteomes" id="UP000182769">
    <property type="component" value="Unassembled WGS sequence"/>
</dbReference>
<dbReference type="SUPFAM" id="SSF53850">
    <property type="entry name" value="Periplasmic binding protein-like II"/>
    <property type="match status" value="1"/>
</dbReference>
<dbReference type="OrthoDB" id="9777941at2"/>
<evidence type="ECO:0000256" key="4">
    <source>
        <dbReference type="SAM" id="SignalP"/>
    </source>
</evidence>
<dbReference type="RefSeq" id="WP_055464093.1">
    <property type="nucleotide sequence ID" value="NZ_CYHG01000011.1"/>
</dbReference>
<dbReference type="AlphaFoldDB" id="A0A0K6IR32"/>